<dbReference type="GO" id="GO:0045333">
    <property type="term" value="P:cellular respiration"/>
    <property type="evidence" value="ECO:0007669"/>
    <property type="project" value="InterPro"/>
</dbReference>
<dbReference type="InterPro" id="IPR044996">
    <property type="entry name" value="COQ10-like"/>
</dbReference>
<comment type="similarity">
    <text evidence="1">Belongs to the ribosome association toxin RatA family.</text>
</comment>
<dbReference type="STRING" id="1629334.Cva_00765"/>
<dbReference type="Gene3D" id="3.30.530.20">
    <property type="match status" value="1"/>
</dbReference>
<dbReference type="Pfam" id="PF03364">
    <property type="entry name" value="Polyketide_cyc"/>
    <property type="match status" value="1"/>
</dbReference>
<feature type="domain" description="Coenzyme Q-binding protein COQ10 START" evidence="2">
    <location>
        <begin position="10"/>
        <end position="135"/>
    </location>
</feature>
<keyword evidence="4" id="KW-1185">Reference proteome</keyword>
<sequence length="144" mass="16528">MPQHAEIRILPYSAEQMFNLVADVEKYPLFLPWCQSARIISRNENSFIADLTIGYKSFTHTFRSHVFLNEPAEIRVDYLGGQMKHLKNHWKFCDLSNGHSEIDFLVDFSFGSGFLQTAVETIFAKAVSQMIQAFKDRAKSLYGA</sequence>
<dbReference type="AlphaFoldDB" id="A0A0K8MCC3"/>
<accession>A0A0K8MCC3</accession>
<dbReference type="PANTHER" id="PTHR12901">
    <property type="entry name" value="SPERM PROTEIN HOMOLOG"/>
    <property type="match status" value="1"/>
</dbReference>
<proteinExistence type="inferred from homology"/>
<dbReference type="InterPro" id="IPR005031">
    <property type="entry name" value="COQ10_START"/>
</dbReference>
<reference evidence="3 4" key="1">
    <citation type="submission" date="2015-03" db="EMBL/GenBank/DDBJ databases">
        <title>Caedibacter varicaedens, whole genome shotgun sequence.</title>
        <authorList>
            <person name="Suzuki H."/>
            <person name="Dapper A.L."/>
            <person name="Gibson A.K."/>
            <person name="Jackson C."/>
            <person name="Lee H."/>
            <person name="Pejaver V.R."/>
            <person name="Doak T."/>
            <person name="Lynch M."/>
        </authorList>
    </citation>
    <scope>NUCLEOTIDE SEQUENCE [LARGE SCALE GENOMIC DNA]</scope>
</reference>
<dbReference type="InterPro" id="IPR023393">
    <property type="entry name" value="START-like_dom_sf"/>
</dbReference>
<evidence type="ECO:0000259" key="2">
    <source>
        <dbReference type="Pfam" id="PF03364"/>
    </source>
</evidence>
<dbReference type="OrthoDB" id="9804759at2"/>
<evidence type="ECO:0000313" key="4">
    <source>
        <dbReference type="Proteomes" id="UP000036771"/>
    </source>
</evidence>
<dbReference type="GO" id="GO:0048039">
    <property type="term" value="F:ubiquinone binding"/>
    <property type="evidence" value="ECO:0007669"/>
    <property type="project" value="InterPro"/>
</dbReference>
<dbReference type="EMBL" id="BBVC01000025">
    <property type="protein sequence ID" value="GAO98117.1"/>
    <property type="molecule type" value="Genomic_DNA"/>
</dbReference>
<dbReference type="CDD" id="cd07813">
    <property type="entry name" value="COQ10p_like"/>
    <property type="match status" value="1"/>
</dbReference>
<organism evidence="3 4">
    <name type="scientific">Caedimonas varicaedens</name>
    <dbReference type="NCBI Taxonomy" id="1629334"/>
    <lineage>
        <taxon>Bacteria</taxon>
        <taxon>Pseudomonadati</taxon>
        <taxon>Pseudomonadota</taxon>
        <taxon>Alphaproteobacteria</taxon>
        <taxon>Holosporales</taxon>
        <taxon>Caedimonadaceae</taxon>
        <taxon>Caedimonas</taxon>
    </lineage>
</organism>
<evidence type="ECO:0000256" key="1">
    <source>
        <dbReference type="ARBA" id="ARBA00008918"/>
    </source>
</evidence>
<dbReference type="PANTHER" id="PTHR12901:SF10">
    <property type="entry name" value="COENZYME Q-BINDING PROTEIN COQ10, MITOCHONDRIAL"/>
    <property type="match status" value="1"/>
</dbReference>
<comment type="caution">
    <text evidence="3">The sequence shown here is derived from an EMBL/GenBank/DDBJ whole genome shotgun (WGS) entry which is preliminary data.</text>
</comment>
<dbReference type="SUPFAM" id="SSF55961">
    <property type="entry name" value="Bet v1-like"/>
    <property type="match status" value="1"/>
</dbReference>
<evidence type="ECO:0000313" key="3">
    <source>
        <dbReference type="EMBL" id="GAO98117.1"/>
    </source>
</evidence>
<name>A0A0K8MCC3_9PROT</name>
<protein>
    <submittedName>
        <fullName evidence="3">Ribosome association toxin RatA</fullName>
    </submittedName>
</protein>
<gene>
    <name evidence="3" type="primary">ratA</name>
    <name evidence="3" type="ORF">Cva_00765</name>
</gene>
<dbReference type="Proteomes" id="UP000036771">
    <property type="component" value="Unassembled WGS sequence"/>
</dbReference>